<gene>
    <name evidence="1" type="ORF">ATZ36_15020</name>
</gene>
<comment type="caution">
    <text evidence="1">The sequence shown here is derived from an EMBL/GenBank/DDBJ whole genome shotgun (WGS) entry which is preliminary data.</text>
</comment>
<organism evidence="1 2">
    <name type="scientific">Endomicrobium trichonymphae</name>
    <dbReference type="NCBI Taxonomy" id="1408204"/>
    <lineage>
        <taxon>Bacteria</taxon>
        <taxon>Pseudomonadati</taxon>
        <taxon>Elusimicrobiota</taxon>
        <taxon>Endomicrobiia</taxon>
        <taxon>Endomicrobiales</taxon>
        <taxon>Endomicrobiaceae</taxon>
        <taxon>Candidatus Endomicrobiellum</taxon>
    </lineage>
</organism>
<keyword evidence="2" id="KW-1185">Reference proteome</keyword>
<dbReference type="AlphaFoldDB" id="A0A1E5ILU7"/>
<protein>
    <submittedName>
        <fullName evidence="1">Uncharacterized protein</fullName>
    </submittedName>
</protein>
<dbReference type="Proteomes" id="UP000095237">
    <property type="component" value="Unassembled WGS sequence"/>
</dbReference>
<evidence type="ECO:0000313" key="1">
    <source>
        <dbReference type="EMBL" id="OEG71427.1"/>
    </source>
</evidence>
<accession>A0A1E5ILU7</accession>
<reference evidence="1 2" key="1">
    <citation type="submission" date="2015-11" db="EMBL/GenBank/DDBJ databases">
        <title>Evidence for parallel genomic evolution in an endosymbiosis of termite gut flagellates.</title>
        <authorList>
            <person name="Zheng H."/>
        </authorList>
    </citation>
    <scope>NUCLEOTIDE SEQUENCE [LARGE SCALE GENOMIC DNA]</scope>
    <source>
        <strain evidence="1 2">CET450</strain>
    </source>
</reference>
<dbReference type="EMBL" id="LNVX01000218">
    <property type="protein sequence ID" value="OEG71427.1"/>
    <property type="molecule type" value="Genomic_DNA"/>
</dbReference>
<sequence length="59" mass="6376">MSAWILKNTSALLKNIKLNCIICQSFVKYADVGNVTVIALKNNFLEGDAAASAMQNTTN</sequence>
<name>A0A1E5ILU7_ENDTX</name>
<evidence type="ECO:0000313" key="2">
    <source>
        <dbReference type="Proteomes" id="UP000095237"/>
    </source>
</evidence>
<proteinExistence type="predicted"/>